<dbReference type="EMBL" id="BAGZ01000001">
    <property type="protein sequence ID" value="GAB76537.1"/>
    <property type="molecule type" value="Genomic_DNA"/>
</dbReference>
<protein>
    <submittedName>
        <fullName evidence="5">Putative ABC transporter substrate-binding protein</fullName>
    </submittedName>
</protein>
<sequence length="430" mass="46350">MFFVPLNSEIHPPDGTVPDWAPSGPADPKVVRALIAFSRSTMTRRRFLAGATTTIGAAAAGALAGCAPPVPPSAGTTTRSLPADTSAADKIVRFANWTQYLDRTPGGASPTMSAFTAQTGIKVDYAEEIDDNDTYVNTISPRMRAGQDVGRDLVVFSDWMVNRLIRNGLLAPLDLIRIPHAVNLLEKLKDVSFDPGRRHSLVWQSGFAGIGYHKGRIGRSLKSVDDLWAKDLAGKVVLLSEMRDTLGMIMLAQGVDPAGHFDRTAIERAADVVRKEIADGQVRRIRGNSYLEDLKSGNALAGMVWSGDIATLREETGSDDWEFILPDSGGLIWSDNAVVPITSPHRKAAAQLLNYYYTPAVAAQVAAAVGYVCPVQGAQNAAEKIDPELAANPLIFPEQSFIEAHAREFRALTPAEDAEYSALWAKVVGN</sequence>
<name>K6W417_9MICO</name>
<reference evidence="5 6" key="1">
    <citation type="submission" date="2012-08" db="EMBL/GenBank/DDBJ databases">
        <title>Whole genome shotgun sequence of Austwickia chelonae NBRC 105200.</title>
        <authorList>
            <person name="Yoshida I."/>
            <person name="Hosoyama A."/>
            <person name="Tsuchikane K."/>
            <person name="Katsumata H."/>
            <person name="Ando Y."/>
            <person name="Ohji S."/>
            <person name="Hamada M."/>
            <person name="Tamura T."/>
            <person name="Yamazoe A."/>
            <person name="Yamazaki S."/>
            <person name="Fujita N."/>
        </authorList>
    </citation>
    <scope>NUCLEOTIDE SEQUENCE [LARGE SCALE GENOMIC DNA]</scope>
    <source>
        <strain evidence="5 6">NBRC 105200</strain>
    </source>
</reference>
<dbReference type="GO" id="GO:0015846">
    <property type="term" value="P:polyamine transport"/>
    <property type="evidence" value="ECO:0007669"/>
    <property type="project" value="InterPro"/>
</dbReference>
<keyword evidence="6" id="KW-1185">Reference proteome</keyword>
<dbReference type="PROSITE" id="PS51318">
    <property type="entry name" value="TAT"/>
    <property type="match status" value="1"/>
</dbReference>
<keyword evidence="3" id="KW-0732">Signal</keyword>
<gene>
    <name evidence="5" type="ORF">AUCHE_01_00990</name>
</gene>
<dbReference type="AlphaFoldDB" id="K6W417"/>
<dbReference type="NCBIfam" id="TIGR01409">
    <property type="entry name" value="TAT_signal_seq"/>
    <property type="match status" value="1"/>
</dbReference>
<comment type="caution">
    <text evidence="5">The sequence shown here is derived from an EMBL/GenBank/DDBJ whole genome shotgun (WGS) entry which is preliminary data.</text>
</comment>
<organism evidence="5 6">
    <name type="scientific">Austwickia chelonae NBRC 105200</name>
    <dbReference type="NCBI Taxonomy" id="1184607"/>
    <lineage>
        <taxon>Bacteria</taxon>
        <taxon>Bacillati</taxon>
        <taxon>Actinomycetota</taxon>
        <taxon>Actinomycetes</taxon>
        <taxon>Micrococcales</taxon>
        <taxon>Dermatophilaceae</taxon>
        <taxon>Austwickia</taxon>
    </lineage>
</organism>
<keyword evidence="2" id="KW-0813">Transport</keyword>
<dbReference type="CDD" id="cd13590">
    <property type="entry name" value="PBP2_PotD_PotF_like"/>
    <property type="match status" value="1"/>
</dbReference>
<dbReference type="GO" id="GO:0042597">
    <property type="term" value="C:periplasmic space"/>
    <property type="evidence" value="ECO:0007669"/>
    <property type="project" value="UniProtKB-SubCell"/>
</dbReference>
<dbReference type="STRING" id="100225.SAMN05421595_1665"/>
<dbReference type="Proteomes" id="UP000008495">
    <property type="component" value="Unassembled WGS sequence"/>
</dbReference>
<evidence type="ECO:0000256" key="3">
    <source>
        <dbReference type="ARBA" id="ARBA00022729"/>
    </source>
</evidence>
<dbReference type="InterPro" id="IPR001188">
    <property type="entry name" value="Sperm_putr-bd"/>
</dbReference>
<keyword evidence="4" id="KW-0574">Periplasm</keyword>
<dbReference type="InterPro" id="IPR019546">
    <property type="entry name" value="TAT_signal_bac_arc"/>
</dbReference>
<comment type="subcellular location">
    <subcellularLocation>
        <location evidence="1">Periplasm</location>
    </subcellularLocation>
</comment>
<evidence type="ECO:0000256" key="1">
    <source>
        <dbReference type="ARBA" id="ARBA00004418"/>
    </source>
</evidence>
<dbReference type="PANTHER" id="PTHR30222">
    <property type="entry name" value="SPERMIDINE/PUTRESCINE-BINDING PERIPLASMIC PROTEIN"/>
    <property type="match status" value="1"/>
</dbReference>
<dbReference type="PANTHER" id="PTHR30222:SF17">
    <property type="entry name" value="SPERMIDINE_PUTRESCINE-BINDING PERIPLASMIC PROTEIN"/>
    <property type="match status" value="1"/>
</dbReference>
<evidence type="ECO:0000256" key="4">
    <source>
        <dbReference type="ARBA" id="ARBA00022764"/>
    </source>
</evidence>
<accession>K6W417</accession>
<dbReference type="eggNOG" id="COG0687">
    <property type="taxonomic scope" value="Bacteria"/>
</dbReference>
<evidence type="ECO:0000313" key="6">
    <source>
        <dbReference type="Proteomes" id="UP000008495"/>
    </source>
</evidence>
<dbReference type="SUPFAM" id="SSF53850">
    <property type="entry name" value="Periplasmic binding protein-like II"/>
    <property type="match status" value="1"/>
</dbReference>
<dbReference type="InterPro" id="IPR006059">
    <property type="entry name" value="SBP"/>
</dbReference>
<dbReference type="PRINTS" id="PR00909">
    <property type="entry name" value="SPERMDNBNDNG"/>
</dbReference>
<evidence type="ECO:0000256" key="2">
    <source>
        <dbReference type="ARBA" id="ARBA00022448"/>
    </source>
</evidence>
<dbReference type="RefSeq" id="WP_006501287.1">
    <property type="nucleotide sequence ID" value="NZ_BAGZ01000001.1"/>
</dbReference>
<dbReference type="InterPro" id="IPR006311">
    <property type="entry name" value="TAT_signal"/>
</dbReference>
<evidence type="ECO:0000313" key="5">
    <source>
        <dbReference type="EMBL" id="GAB76537.1"/>
    </source>
</evidence>
<dbReference type="Gene3D" id="3.40.190.10">
    <property type="entry name" value="Periplasmic binding protein-like II"/>
    <property type="match status" value="2"/>
</dbReference>
<dbReference type="GO" id="GO:0019808">
    <property type="term" value="F:polyamine binding"/>
    <property type="evidence" value="ECO:0007669"/>
    <property type="project" value="InterPro"/>
</dbReference>
<proteinExistence type="predicted"/>
<dbReference type="Pfam" id="PF13416">
    <property type="entry name" value="SBP_bac_8"/>
    <property type="match status" value="1"/>
</dbReference>